<dbReference type="PANTHER" id="PTHR30189:SF1">
    <property type="entry name" value="LPS-ASSEMBLY PROTEIN LPTD"/>
    <property type="match status" value="1"/>
</dbReference>
<dbReference type="GO" id="GO:0015920">
    <property type="term" value="P:lipopolysaccharide transport"/>
    <property type="evidence" value="ECO:0007669"/>
    <property type="project" value="InterPro"/>
</dbReference>
<evidence type="ECO:0000313" key="1">
    <source>
        <dbReference type="EMBL" id="MBE3608119.1"/>
    </source>
</evidence>
<dbReference type="GO" id="GO:0043165">
    <property type="term" value="P:Gram-negative-bacterium-type cell outer membrane assembly"/>
    <property type="evidence" value="ECO:0007669"/>
    <property type="project" value="InterPro"/>
</dbReference>
<dbReference type="HAMAP" id="MF_01411">
    <property type="entry name" value="LPS_assembly_LptD"/>
    <property type="match status" value="1"/>
</dbReference>
<dbReference type="GO" id="GO:0009279">
    <property type="term" value="C:cell outer membrane"/>
    <property type="evidence" value="ECO:0007669"/>
    <property type="project" value="InterPro"/>
</dbReference>
<dbReference type="GO" id="GO:1990351">
    <property type="term" value="C:transporter complex"/>
    <property type="evidence" value="ECO:0007669"/>
    <property type="project" value="TreeGrafter"/>
</dbReference>
<accession>A0AAW3ZSC6</accession>
<organism evidence="1 2">
    <name type="scientific">Campylobacter californiensis</name>
    <dbReference type="NCBI Taxonomy" id="1032243"/>
    <lineage>
        <taxon>Bacteria</taxon>
        <taxon>Pseudomonadati</taxon>
        <taxon>Campylobacterota</taxon>
        <taxon>Epsilonproteobacteria</taxon>
        <taxon>Campylobacterales</taxon>
        <taxon>Campylobacteraceae</taxon>
        <taxon>Campylobacter</taxon>
    </lineage>
</organism>
<protein>
    <submittedName>
        <fullName evidence="1">LPS-assembly protein LptD</fullName>
    </submittedName>
</protein>
<dbReference type="AlphaFoldDB" id="A0AAW3ZSC6"/>
<keyword evidence="2" id="KW-1185">Reference proteome</keyword>
<dbReference type="InterPro" id="IPR050218">
    <property type="entry name" value="LptD"/>
</dbReference>
<proteinExistence type="inferred from homology"/>
<dbReference type="Proteomes" id="UP000650616">
    <property type="component" value="Unassembled WGS sequence"/>
</dbReference>
<name>A0AAW3ZSC6_9BACT</name>
<dbReference type="InterPro" id="IPR020889">
    <property type="entry name" value="LipoPS_assembly_LptD"/>
</dbReference>
<comment type="caution">
    <text evidence="1">The sequence shown here is derived from an EMBL/GenBank/DDBJ whole genome shotgun (WGS) entry which is preliminary data.</text>
</comment>
<gene>
    <name evidence="1" type="ORF">CCAL9337_05165</name>
</gene>
<evidence type="ECO:0000313" key="2">
    <source>
        <dbReference type="Proteomes" id="UP000650616"/>
    </source>
</evidence>
<sequence>MLRKVLPLTLACCLNSFADIQNVQLLADNVSQEAGVITAEKNVVVYSQTYLVTADRAIYDQNNSIIELFGNVNMMKGVGEISRSSYAKINLKNNESSFEALFMMDKEMEVWMKSDESSSDDEYYRTKRALVSSCNVQDPDWSISSSSAMLNKESKFLHMFNPVFTVDLPFVGDTPVFYLPYFGFPTDTTRRTGLLPPDMGYSAGEGVYFKQPVYFAPYNEWDLQLDPQIRTKRGAGLYGSFRFVDSPDSRGEFSFGAFRDRESYREREANKNTKELSLKNKTHKGISFEYERDKLVKYLTDAPLQEGLWINATDLNDIDYLNLKGREDDFDSLVTSKFNYFIANEKHFLGAYTKYYIDTEKVGSRYENKTTLQELPSLQYHKFTDTLVLPNLLYSVDVQSHRYDRHIGVTATQYELNVPVSFHLPVFDEAATFSFYENFYASRIDYNRKAISAIDLSEDKSDIYVNNYHRLALHTDLAKPYDDFFHAINFGVEYIKKGYNRGDLSDEYIYSGTVYAGLKNQYENFLAQEKTKDEFLAYATQYFYNSEGRKIIRHTISQGYYTGEDEYGNLKNTIALYPTKNLSFYNKLEYSHVDNEFKKLQSGARYSNDRFGASIMHTMLKKGNSDKDSYLTSYTSINLPRQYKLTGAWQYNLERDYTKTWSVGVLHHRKCWNYGLIYKKDIEPVTTTDGSATRKVNGFLFTVNFYPMGGINYDFSVESDPSTGSS</sequence>
<dbReference type="RefSeq" id="WP_170016243.1">
    <property type="nucleotide sequence ID" value="NZ_CP012545.1"/>
</dbReference>
<dbReference type="EMBL" id="LIWG01000005">
    <property type="protein sequence ID" value="MBE3608119.1"/>
    <property type="molecule type" value="Genomic_DNA"/>
</dbReference>
<dbReference type="PANTHER" id="PTHR30189">
    <property type="entry name" value="LPS-ASSEMBLY PROTEIN"/>
    <property type="match status" value="1"/>
</dbReference>
<reference evidence="1 2" key="1">
    <citation type="submission" date="2015-08" db="EMBL/GenBank/DDBJ databases">
        <title>Comparative genomics of the Campylobacter concisus group.</title>
        <authorList>
            <person name="Yee E."/>
            <person name="Chapman M.H."/>
            <person name="Huynh S."/>
            <person name="Bono J.L."/>
            <person name="On S.L."/>
            <person name="St Leger J."/>
            <person name="Foster G."/>
            <person name="Parker C.T."/>
            <person name="Miller W.G."/>
        </authorList>
    </citation>
    <scope>NUCLEOTIDE SEQUENCE [LARGE SCALE GENOMIC DNA]</scope>
    <source>
        <strain evidence="1 2">RM9337</strain>
    </source>
</reference>